<keyword evidence="1" id="KW-0479">Metal-binding</keyword>
<dbReference type="PANTHER" id="PTHR43048">
    <property type="entry name" value="METHYLMALONYL-COA EPIMERASE"/>
    <property type="match status" value="1"/>
</dbReference>
<dbReference type="OrthoDB" id="358887at2157"/>
<accession>A0A238UTU6</accession>
<sequence>MDVIHAALWVSDIDRTREFYVDALGLTENWSFTGGDGVENVYIGGEHAEFQFKYDPDGGPAIDPGTVDHVAVGVADVDETFERLTERADPPVHEEPTTMEHIGRRVAFLADPDGYVLELVERIE</sequence>
<dbReference type="Proteomes" id="UP000198397">
    <property type="component" value="Unassembled WGS sequence"/>
</dbReference>
<dbReference type="AlphaFoldDB" id="A0A238UTU6"/>
<dbReference type="EMBL" id="FZNQ01000001">
    <property type="protein sequence ID" value="SNR25605.1"/>
    <property type="molecule type" value="Genomic_DNA"/>
</dbReference>
<dbReference type="RefSeq" id="WP_089383345.1">
    <property type="nucleotide sequence ID" value="NZ_FZNQ01000001.1"/>
</dbReference>
<gene>
    <name evidence="3" type="ORF">SAMN06264855_101382</name>
</gene>
<dbReference type="GO" id="GO:0046872">
    <property type="term" value="F:metal ion binding"/>
    <property type="evidence" value="ECO:0007669"/>
    <property type="project" value="UniProtKB-KW"/>
</dbReference>
<organism evidence="3 4">
    <name type="scientific">Halorubrum vacuolatum</name>
    <name type="common">Natronobacterium vacuolatum</name>
    <dbReference type="NCBI Taxonomy" id="63740"/>
    <lineage>
        <taxon>Archaea</taxon>
        <taxon>Methanobacteriati</taxon>
        <taxon>Methanobacteriota</taxon>
        <taxon>Stenosarchaea group</taxon>
        <taxon>Halobacteria</taxon>
        <taxon>Halobacteriales</taxon>
        <taxon>Haloferacaceae</taxon>
        <taxon>Halorubrum</taxon>
    </lineage>
</organism>
<dbReference type="InterPro" id="IPR004360">
    <property type="entry name" value="Glyas_Fos-R_dOase_dom"/>
</dbReference>
<reference evidence="3 4" key="1">
    <citation type="submission" date="2017-06" db="EMBL/GenBank/DDBJ databases">
        <authorList>
            <person name="Kim H.J."/>
            <person name="Triplett B.A."/>
        </authorList>
    </citation>
    <scope>NUCLEOTIDE SEQUENCE [LARGE SCALE GENOMIC DNA]</scope>
    <source>
        <strain evidence="3 4">DSM 8800</strain>
    </source>
</reference>
<proteinExistence type="predicted"/>
<dbReference type="Gene3D" id="3.10.180.10">
    <property type="entry name" value="2,3-Dihydroxybiphenyl 1,2-Dioxygenase, domain 1"/>
    <property type="match status" value="1"/>
</dbReference>
<dbReference type="GO" id="GO:0004493">
    <property type="term" value="F:methylmalonyl-CoA epimerase activity"/>
    <property type="evidence" value="ECO:0007669"/>
    <property type="project" value="TreeGrafter"/>
</dbReference>
<protein>
    <submittedName>
        <fullName evidence="3">Lactoylglutathione lyase</fullName>
    </submittedName>
</protein>
<evidence type="ECO:0000259" key="2">
    <source>
        <dbReference type="PROSITE" id="PS51819"/>
    </source>
</evidence>
<dbReference type="GO" id="GO:0046491">
    <property type="term" value="P:L-methylmalonyl-CoA metabolic process"/>
    <property type="evidence" value="ECO:0007669"/>
    <property type="project" value="TreeGrafter"/>
</dbReference>
<dbReference type="GO" id="GO:0016829">
    <property type="term" value="F:lyase activity"/>
    <property type="evidence" value="ECO:0007669"/>
    <property type="project" value="UniProtKB-KW"/>
</dbReference>
<dbReference type="PROSITE" id="PS51819">
    <property type="entry name" value="VOC"/>
    <property type="match status" value="1"/>
</dbReference>
<dbReference type="InterPro" id="IPR051785">
    <property type="entry name" value="MMCE/EMCE_epimerase"/>
</dbReference>
<dbReference type="SUPFAM" id="SSF54593">
    <property type="entry name" value="Glyoxalase/Bleomycin resistance protein/Dihydroxybiphenyl dioxygenase"/>
    <property type="match status" value="1"/>
</dbReference>
<keyword evidence="4" id="KW-1185">Reference proteome</keyword>
<evidence type="ECO:0000313" key="3">
    <source>
        <dbReference type="EMBL" id="SNR25605.1"/>
    </source>
</evidence>
<dbReference type="InterPro" id="IPR029068">
    <property type="entry name" value="Glyas_Bleomycin-R_OHBP_Dase"/>
</dbReference>
<keyword evidence="3" id="KW-0456">Lyase</keyword>
<dbReference type="Pfam" id="PF00903">
    <property type="entry name" value="Glyoxalase"/>
    <property type="match status" value="1"/>
</dbReference>
<dbReference type="InterPro" id="IPR037523">
    <property type="entry name" value="VOC_core"/>
</dbReference>
<evidence type="ECO:0000313" key="4">
    <source>
        <dbReference type="Proteomes" id="UP000198397"/>
    </source>
</evidence>
<evidence type="ECO:0000256" key="1">
    <source>
        <dbReference type="ARBA" id="ARBA00022723"/>
    </source>
</evidence>
<name>A0A238UTU6_HALVU</name>
<dbReference type="PANTHER" id="PTHR43048:SF3">
    <property type="entry name" value="METHYLMALONYL-COA EPIMERASE, MITOCHONDRIAL"/>
    <property type="match status" value="1"/>
</dbReference>
<feature type="domain" description="VOC" evidence="2">
    <location>
        <begin position="2"/>
        <end position="122"/>
    </location>
</feature>